<dbReference type="InterPro" id="IPR008984">
    <property type="entry name" value="SMAD_FHA_dom_sf"/>
</dbReference>
<keyword evidence="4" id="KW-1185">Reference proteome</keyword>
<name>A0ABV6S0D5_9GAMM</name>
<reference evidence="3 4" key="1">
    <citation type="submission" date="2024-09" db="EMBL/GenBank/DDBJ databases">
        <authorList>
            <person name="Sun Q."/>
            <person name="Mori K."/>
        </authorList>
    </citation>
    <scope>NUCLEOTIDE SEQUENCE [LARGE SCALE GENOMIC DNA]</scope>
    <source>
        <strain evidence="3 4">KCTC 23076</strain>
    </source>
</reference>
<feature type="domain" description="Zinc-ribbon" evidence="2">
    <location>
        <begin position="29"/>
        <end position="48"/>
    </location>
</feature>
<feature type="region of interest" description="Disordered" evidence="1">
    <location>
        <begin position="1"/>
        <end position="196"/>
    </location>
</feature>
<protein>
    <submittedName>
        <fullName evidence="3">Zinc-ribbon domain-containing protein</fullName>
    </submittedName>
</protein>
<dbReference type="EMBL" id="JBHLTG010000014">
    <property type="protein sequence ID" value="MFC0682501.1"/>
    <property type="molecule type" value="Genomic_DNA"/>
</dbReference>
<dbReference type="RefSeq" id="WP_386676578.1">
    <property type="nucleotide sequence ID" value="NZ_JBHLTG010000014.1"/>
</dbReference>
<dbReference type="SUPFAM" id="SSF49879">
    <property type="entry name" value="SMAD/FHA domain"/>
    <property type="match status" value="1"/>
</dbReference>
<evidence type="ECO:0000256" key="1">
    <source>
        <dbReference type="SAM" id="MobiDB-lite"/>
    </source>
</evidence>
<sequence>MTADDHAQSPGSVGGGDSDAAGEPLGQRCWNCGSPLPEGAMFCGECGSAAGQRTVRPGDADVPGDDTPRAEPAGPQSSTGENDAGTPPHGDALVEAPTRGHGAEPEEPDAEDDSAERSPDQDDAGTPPHGDALIGSPAADAPGEAPREAPGEDIPDSAPTEVQPVLADAERPVPDPDADVDVDADADADAGADPLAPLTPEERFAAERLLDPESQADKFVLQFSTGESATVYGSGLVGRNPIAEPGEYVDHFVVIRDPGRSVSKTHLEFGQDNGAFWVLDRFSGNGSVLREPDGQPKRCEPGRRYFVVRGTRIEIGDQFFVLS</sequence>
<accession>A0ABV6S0D5</accession>
<dbReference type="Pfam" id="PF13240">
    <property type="entry name" value="Zn_Ribbon_1"/>
    <property type="match status" value="1"/>
</dbReference>
<dbReference type="InterPro" id="IPR026870">
    <property type="entry name" value="Zinc_ribbon_dom"/>
</dbReference>
<comment type="caution">
    <text evidence="3">The sequence shown here is derived from an EMBL/GenBank/DDBJ whole genome shotgun (WGS) entry which is preliminary data.</text>
</comment>
<organism evidence="3 4">
    <name type="scientific">Lysobacter korlensis</name>
    <dbReference type="NCBI Taxonomy" id="553636"/>
    <lineage>
        <taxon>Bacteria</taxon>
        <taxon>Pseudomonadati</taxon>
        <taxon>Pseudomonadota</taxon>
        <taxon>Gammaproteobacteria</taxon>
        <taxon>Lysobacterales</taxon>
        <taxon>Lysobacteraceae</taxon>
        <taxon>Lysobacter</taxon>
    </lineage>
</organism>
<proteinExistence type="predicted"/>
<evidence type="ECO:0000313" key="3">
    <source>
        <dbReference type="EMBL" id="MFC0682501.1"/>
    </source>
</evidence>
<evidence type="ECO:0000259" key="2">
    <source>
        <dbReference type="Pfam" id="PF13240"/>
    </source>
</evidence>
<evidence type="ECO:0000313" key="4">
    <source>
        <dbReference type="Proteomes" id="UP001589896"/>
    </source>
</evidence>
<feature type="compositionally biased region" description="Acidic residues" evidence="1">
    <location>
        <begin position="105"/>
        <end position="114"/>
    </location>
</feature>
<dbReference type="Gene3D" id="2.60.200.20">
    <property type="match status" value="1"/>
</dbReference>
<gene>
    <name evidence="3" type="ORF">ACFFGH_32120</name>
</gene>
<feature type="compositionally biased region" description="Acidic residues" evidence="1">
    <location>
        <begin position="176"/>
        <end position="190"/>
    </location>
</feature>
<dbReference type="Proteomes" id="UP001589896">
    <property type="component" value="Unassembled WGS sequence"/>
</dbReference>